<evidence type="ECO:0000256" key="3">
    <source>
        <dbReference type="SAM" id="MobiDB-lite"/>
    </source>
</evidence>
<feature type="region of interest" description="Disordered" evidence="3">
    <location>
        <begin position="112"/>
        <end position="137"/>
    </location>
</feature>
<dbReference type="EMBL" id="CAVLGL010000084">
    <property type="protein sequence ID" value="CAK1589432.1"/>
    <property type="molecule type" value="Genomic_DNA"/>
</dbReference>
<dbReference type="SUPFAM" id="SSF49854">
    <property type="entry name" value="Spermadhesin, CUB domain"/>
    <property type="match status" value="1"/>
</dbReference>
<feature type="domain" description="CUB" evidence="6">
    <location>
        <begin position="497"/>
        <end position="609"/>
    </location>
</feature>
<dbReference type="AlphaFoldDB" id="A0AAV1L5Y7"/>
<comment type="caution">
    <text evidence="7">The sequence shown here is derived from an EMBL/GenBank/DDBJ whole genome shotgun (WGS) entry which is preliminary data.</text>
</comment>
<feature type="region of interest" description="Disordered" evidence="3">
    <location>
        <begin position="430"/>
        <end position="453"/>
    </location>
</feature>
<dbReference type="InterPro" id="IPR000859">
    <property type="entry name" value="CUB_dom"/>
</dbReference>
<evidence type="ECO:0000256" key="5">
    <source>
        <dbReference type="SAM" id="SignalP"/>
    </source>
</evidence>
<evidence type="ECO:0000256" key="2">
    <source>
        <dbReference type="SAM" id="Coils"/>
    </source>
</evidence>
<organism evidence="7 8">
    <name type="scientific">Parnassius mnemosyne</name>
    <name type="common">clouded apollo</name>
    <dbReference type="NCBI Taxonomy" id="213953"/>
    <lineage>
        <taxon>Eukaryota</taxon>
        <taxon>Metazoa</taxon>
        <taxon>Ecdysozoa</taxon>
        <taxon>Arthropoda</taxon>
        <taxon>Hexapoda</taxon>
        <taxon>Insecta</taxon>
        <taxon>Pterygota</taxon>
        <taxon>Neoptera</taxon>
        <taxon>Endopterygota</taxon>
        <taxon>Lepidoptera</taxon>
        <taxon>Glossata</taxon>
        <taxon>Ditrysia</taxon>
        <taxon>Papilionoidea</taxon>
        <taxon>Papilionidae</taxon>
        <taxon>Parnassiinae</taxon>
        <taxon>Parnassini</taxon>
        <taxon>Parnassius</taxon>
        <taxon>Driopa</taxon>
    </lineage>
</organism>
<keyword evidence="1" id="KW-1015">Disulfide bond</keyword>
<feature type="compositionally biased region" description="Basic and acidic residues" evidence="3">
    <location>
        <begin position="437"/>
        <end position="448"/>
    </location>
</feature>
<feature type="chain" id="PRO_5043449389" description="CUB domain-containing protein" evidence="5">
    <location>
        <begin position="20"/>
        <end position="879"/>
    </location>
</feature>
<dbReference type="SMART" id="SM00042">
    <property type="entry name" value="CUB"/>
    <property type="match status" value="1"/>
</dbReference>
<evidence type="ECO:0000313" key="8">
    <source>
        <dbReference type="Proteomes" id="UP001314205"/>
    </source>
</evidence>
<reference evidence="7 8" key="1">
    <citation type="submission" date="2023-11" db="EMBL/GenBank/DDBJ databases">
        <authorList>
            <person name="Hedman E."/>
            <person name="Englund M."/>
            <person name="Stromberg M."/>
            <person name="Nyberg Akerstrom W."/>
            <person name="Nylinder S."/>
            <person name="Jareborg N."/>
            <person name="Kallberg Y."/>
            <person name="Kronander E."/>
        </authorList>
    </citation>
    <scope>NUCLEOTIDE SEQUENCE [LARGE SCALE GENOMIC DNA]</scope>
</reference>
<keyword evidence="4" id="KW-1133">Transmembrane helix</keyword>
<dbReference type="Proteomes" id="UP001314205">
    <property type="component" value="Unassembled WGS sequence"/>
</dbReference>
<keyword evidence="4" id="KW-0472">Membrane</keyword>
<feature type="compositionally biased region" description="Basic and acidic residues" evidence="3">
    <location>
        <begin position="392"/>
        <end position="402"/>
    </location>
</feature>
<gene>
    <name evidence="7" type="ORF">PARMNEM_LOCUS9933</name>
</gene>
<evidence type="ECO:0000256" key="4">
    <source>
        <dbReference type="SAM" id="Phobius"/>
    </source>
</evidence>
<feature type="transmembrane region" description="Helical" evidence="4">
    <location>
        <begin position="758"/>
        <end position="780"/>
    </location>
</feature>
<keyword evidence="8" id="KW-1185">Reference proteome</keyword>
<accession>A0AAV1L5Y7</accession>
<keyword evidence="4" id="KW-0812">Transmembrane</keyword>
<dbReference type="Gene3D" id="2.60.120.290">
    <property type="entry name" value="Spermadhesin, CUB domain"/>
    <property type="match status" value="1"/>
</dbReference>
<proteinExistence type="predicted"/>
<feature type="region of interest" description="Disordered" evidence="3">
    <location>
        <begin position="383"/>
        <end position="402"/>
    </location>
</feature>
<feature type="compositionally biased region" description="Acidic residues" evidence="3">
    <location>
        <begin position="118"/>
        <end position="129"/>
    </location>
</feature>
<dbReference type="InterPro" id="IPR035914">
    <property type="entry name" value="Sperma_CUB_dom_sf"/>
</dbReference>
<protein>
    <recommendedName>
        <fullName evidence="6">CUB domain-containing protein</fullName>
    </recommendedName>
</protein>
<sequence>MEKIWIFFTLISISIGVQAIRIDDESSFPDYWQNDYEWYSDELEKLGILDTEVKPSQELETEHKTTVDVQKIDQENDRKVAEEIEKYRNDNEAQVNAKNADSEDNLVDYQFEDNRSEVDDDDEDDEENIGDLTDDKAKEFENIEGELQSIDDLAEDIADLNRIKESLEDNKEVKADLSNKKNDQDTSKFDRELIDNIKTFDIDTDDIATAKENSNKNKITENEKVFLETEKILKDDENDDFLQVQPLPKDQANLDNVIEETKKILETTDDKLDENIEENEPNKEIKSQELDKIIIDEDDLKNFHEAYDDLVDNWDKLSENWDQINSNYDKDIASNDGNEEIDDLYKNLKDLGDDYENIDDENIESLFSPIEQVKKVETDISLEEANPLPEGTKSEEKEAQNESHAIEYLHDALVANDDTKNPDAEIIDQGTTANPVVDKENSQGENKIETSTSTSSSVDYVHLSESEYERVMGEFKAQHKKDFNVESEDFDKHIAPVHITINEEPVVVTSPNYPSNYPTNNIIDWIFQGEGEGIEFNITDFAVNGHLGDYLLVKPGGVDASGHEGLIFSYTLRSERRYRFMDVNRMFVRFEAKPGMQFMKGFSFSVKLLRHIPSEPEPQPTPEPVRVPPHSTITLNLGGMTLENFLQGNIEEEFRRIVADMATMYINSNNIDPGLNTTLEVTQIVSRALCFHNWPKFENCVEVKFGVALEYDGDQDPRLDVDDLNSMWVTYFDQDPFASRLRRLGITEYQAPNDKDVMMVWLVIAAGVVISMAMLAFALWRFSCFENYTRMPPFSDTDSLQEKRNLDLYPTPHQMLPPLYSENEYKWVDAKYDDSTRVDMGGFANKNYVRDDLYDMDSDEDVVAARESNKSITPRDIYV</sequence>
<evidence type="ECO:0000256" key="1">
    <source>
        <dbReference type="ARBA" id="ARBA00023157"/>
    </source>
</evidence>
<dbReference type="CDD" id="cd00041">
    <property type="entry name" value="CUB"/>
    <property type="match status" value="1"/>
</dbReference>
<evidence type="ECO:0000313" key="7">
    <source>
        <dbReference type="EMBL" id="CAK1589432.1"/>
    </source>
</evidence>
<evidence type="ECO:0000259" key="6">
    <source>
        <dbReference type="SMART" id="SM00042"/>
    </source>
</evidence>
<feature type="coiled-coil region" evidence="2">
    <location>
        <begin position="150"/>
        <end position="183"/>
    </location>
</feature>
<feature type="signal peptide" evidence="5">
    <location>
        <begin position="1"/>
        <end position="19"/>
    </location>
</feature>
<keyword evidence="5" id="KW-0732">Signal</keyword>
<keyword evidence="2" id="KW-0175">Coiled coil</keyword>
<name>A0AAV1L5Y7_9NEOP</name>